<evidence type="ECO:0000313" key="4">
    <source>
        <dbReference type="EnsemblPlants" id="AES61325"/>
    </source>
</evidence>
<keyword evidence="5" id="KW-1185">Reference proteome</keyword>
<reference evidence="6" key="4">
    <citation type="journal article" date="2018" name="Nat. Plants">
        <title>Whole-genome landscape of Medicago truncatula symbiotic genes.</title>
        <authorList>
            <person name="Pecrix Y."/>
            <person name="Staton S.E."/>
            <person name="Sallet E."/>
            <person name="Lelandais-Briere C."/>
            <person name="Moreau S."/>
            <person name="Carrere S."/>
            <person name="Blein T."/>
            <person name="Jardinaud M.F."/>
            <person name="Latrasse D."/>
            <person name="Zouine M."/>
            <person name="Zahm M."/>
            <person name="Kreplak J."/>
            <person name="Mayjonade B."/>
            <person name="Satge C."/>
            <person name="Perez M."/>
            <person name="Cauet S."/>
            <person name="Marande W."/>
            <person name="Chantry-Darmon C."/>
            <person name="Lopez-Roques C."/>
            <person name="Bouchez O."/>
            <person name="Berard A."/>
            <person name="Debelle F."/>
            <person name="Munos S."/>
            <person name="Bendahmane A."/>
            <person name="Berges H."/>
            <person name="Niebel A."/>
            <person name="Buitink J."/>
            <person name="Frugier F."/>
            <person name="Benhamed M."/>
            <person name="Crespi M."/>
            <person name="Gouzy J."/>
            <person name="Gamas P."/>
        </authorList>
    </citation>
    <scope>NUCLEOTIDE SEQUENCE [LARGE SCALE GENOMIC DNA]</scope>
    <source>
        <strain evidence="6">cv. Jemalong A17</strain>
    </source>
</reference>
<dbReference type="EMBL" id="CM001217">
    <property type="protein sequence ID" value="AES61325.1"/>
    <property type="molecule type" value="Genomic_DNA"/>
</dbReference>
<dbReference type="EMBL" id="PSQE01000001">
    <property type="protein sequence ID" value="RHN80747.1"/>
    <property type="molecule type" value="Genomic_DNA"/>
</dbReference>
<evidence type="ECO:0000313" key="2">
    <source>
        <dbReference type="EMBL" id="AES61325.1"/>
    </source>
</evidence>
<reference evidence="2 5" key="2">
    <citation type="journal article" date="2014" name="BMC Genomics">
        <title>An improved genome release (version Mt4.0) for the model legume Medicago truncatula.</title>
        <authorList>
            <person name="Tang H."/>
            <person name="Krishnakumar V."/>
            <person name="Bidwell S."/>
            <person name="Rosen B."/>
            <person name="Chan A."/>
            <person name="Zhou S."/>
            <person name="Gentzbittel L."/>
            <person name="Childs K.L."/>
            <person name="Yandell M."/>
            <person name="Gundlach H."/>
            <person name="Mayer K.F."/>
            <person name="Schwartz D.C."/>
            <person name="Town C.D."/>
        </authorList>
    </citation>
    <scope>GENOME REANNOTATION</scope>
    <source>
        <strain evidence="4 5">cv. Jemalong A17</strain>
    </source>
</reference>
<dbReference type="AlphaFoldDB" id="G7I804"/>
<dbReference type="Proteomes" id="UP000002051">
    <property type="component" value="Unassembled WGS sequence"/>
</dbReference>
<keyword evidence="1 2" id="KW-0812">Transmembrane</keyword>
<keyword evidence="1" id="KW-1133">Transmembrane helix</keyword>
<protein>
    <submittedName>
        <fullName evidence="2">Transmembrane protein, putative</fullName>
    </submittedName>
</protein>
<accession>G7I804</accession>
<sequence length="86" mass="9988">MQDLFMESHGQSALSYIVWFYMISHLILVAPIEGDPSMPANMEVLIEEENANYTLDALQLIRRVRIICFDRMKMGIAYDDMWGSLQ</sequence>
<keyword evidence="1" id="KW-0472">Membrane</keyword>
<evidence type="ECO:0000256" key="1">
    <source>
        <dbReference type="SAM" id="Phobius"/>
    </source>
</evidence>
<name>G7I804_MEDTR</name>
<dbReference type="Gramene" id="rna4709">
    <property type="protein sequence ID" value="RHN80747.1"/>
    <property type="gene ID" value="gene4709"/>
</dbReference>
<feature type="transmembrane region" description="Helical" evidence="1">
    <location>
        <begin position="13"/>
        <end position="32"/>
    </location>
</feature>
<evidence type="ECO:0000313" key="5">
    <source>
        <dbReference type="Proteomes" id="UP000002051"/>
    </source>
</evidence>
<dbReference type="PaxDb" id="3880-AES61325"/>
<evidence type="ECO:0000313" key="3">
    <source>
        <dbReference type="EMBL" id="RHN80747.1"/>
    </source>
</evidence>
<dbReference type="Proteomes" id="UP000265566">
    <property type="component" value="Chromosome 1"/>
</dbReference>
<reference evidence="4" key="3">
    <citation type="submission" date="2015-04" db="UniProtKB">
        <authorList>
            <consortium name="EnsemblPlants"/>
        </authorList>
    </citation>
    <scope>IDENTIFICATION</scope>
    <source>
        <strain evidence="4">cv. Jemalong A17</strain>
    </source>
</reference>
<dbReference type="HOGENOM" id="CLU_2501283_0_0_1"/>
<organism evidence="2 5">
    <name type="scientific">Medicago truncatula</name>
    <name type="common">Barrel medic</name>
    <name type="synonym">Medicago tribuloides</name>
    <dbReference type="NCBI Taxonomy" id="3880"/>
    <lineage>
        <taxon>Eukaryota</taxon>
        <taxon>Viridiplantae</taxon>
        <taxon>Streptophyta</taxon>
        <taxon>Embryophyta</taxon>
        <taxon>Tracheophyta</taxon>
        <taxon>Spermatophyta</taxon>
        <taxon>Magnoliopsida</taxon>
        <taxon>eudicotyledons</taxon>
        <taxon>Gunneridae</taxon>
        <taxon>Pentapetalae</taxon>
        <taxon>rosids</taxon>
        <taxon>fabids</taxon>
        <taxon>Fabales</taxon>
        <taxon>Fabaceae</taxon>
        <taxon>Papilionoideae</taxon>
        <taxon>50 kb inversion clade</taxon>
        <taxon>NPAAA clade</taxon>
        <taxon>Hologalegina</taxon>
        <taxon>IRL clade</taxon>
        <taxon>Trifolieae</taxon>
        <taxon>Medicago</taxon>
    </lineage>
</organism>
<dbReference type="EnsemblPlants" id="AES61325">
    <property type="protein sequence ID" value="AES61325"/>
    <property type="gene ID" value="MTR_1g082560"/>
</dbReference>
<reference evidence="3" key="5">
    <citation type="journal article" date="2018" name="Nat. Plants">
        <title>Whole-genome landscape of Medicago truncatula symbiotic genes.</title>
        <authorList>
            <person name="Pecrix Y."/>
            <person name="Gamas P."/>
            <person name="Carrere S."/>
        </authorList>
    </citation>
    <scope>NUCLEOTIDE SEQUENCE</scope>
    <source>
        <tissue evidence="3">Leaves</tissue>
    </source>
</reference>
<reference evidence="2 5" key="1">
    <citation type="journal article" date="2011" name="Nature">
        <title>The Medicago genome provides insight into the evolution of rhizobial symbioses.</title>
        <authorList>
            <person name="Young N.D."/>
            <person name="Debelle F."/>
            <person name="Oldroyd G.E."/>
            <person name="Geurts R."/>
            <person name="Cannon S.B."/>
            <person name="Udvardi M.K."/>
            <person name="Benedito V.A."/>
            <person name="Mayer K.F."/>
            <person name="Gouzy J."/>
            <person name="Schoof H."/>
            <person name="Van de Peer Y."/>
            <person name="Proost S."/>
            <person name="Cook D.R."/>
            <person name="Meyers B.C."/>
            <person name="Spannagl M."/>
            <person name="Cheung F."/>
            <person name="De Mita S."/>
            <person name="Krishnakumar V."/>
            <person name="Gundlach H."/>
            <person name="Zhou S."/>
            <person name="Mudge J."/>
            <person name="Bharti A.K."/>
            <person name="Murray J.D."/>
            <person name="Naoumkina M.A."/>
            <person name="Rosen B."/>
            <person name="Silverstein K.A."/>
            <person name="Tang H."/>
            <person name="Rombauts S."/>
            <person name="Zhao P.X."/>
            <person name="Zhou P."/>
            <person name="Barbe V."/>
            <person name="Bardou P."/>
            <person name="Bechner M."/>
            <person name="Bellec A."/>
            <person name="Berger A."/>
            <person name="Berges H."/>
            <person name="Bidwell S."/>
            <person name="Bisseling T."/>
            <person name="Choisne N."/>
            <person name="Couloux A."/>
            <person name="Denny R."/>
            <person name="Deshpande S."/>
            <person name="Dai X."/>
            <person name="Doyle J.J."/>
            <person name="Dudez A.M."/>
            <person name="Farmer A.D."/>
            <person name="Fouteau S."/>
            <person name="Franken C."/>
            <person name="Gibelin C."/>
            <person name="Gish J."/>
            <person name="Goldstein S."/>
            <person name="Gonzalez A.J."/>
            <person name="Green P.J."/>
            <person name="Hallab A."/>
            <person name="Hartog M."/>
            <person name="Hua A."/>
            <person name="Humphray S.J."/>
            <person name="Jeong D.H."/>
            <person name="Jing Y."/>
            <person name="Jocker A."/>
            <person name="Kenton S.M."/>
            <person name="Kim D.J."/>
            <person name="Klee K."/>
            <person name="Lai H."/>
            <person name="Lang C."/>
            <person name="Lin S."/>
            <person name="Macmil S.L."/>
            <person name="Magdelenat G."/>
            <person name="Matthews L."/>
            <person name="McCorrison J."/>
            <person name="Monaghan E.L."/>
            <person name="Mun J.H."/>
            <person name="Najar F.Z."/>
            <person name="Nicholson C."/>
            <person name="Noirot C."/>
            <person name="O'Bleness M."/>
            <person name="Paule C.R."/>
            <person name="Poulain J."/>
            <person name="Prion F."/>
            <person name="Qin B."/>
            <person name="Qu C."/>
            <person name="Retzel E.F."/>
            <person name="Riddle C."/>
            <person name="Sallet E."/>
            <person name="Samain S."/>
            <person name="Samson N."/>
            <person name="Sanders I."/>
            <person name="Saurat O."/>
            <person name="Scarpelli C."/>
            <person name="Schiex T."/>
            <person name="Segurens B."/>
            <person name="Severin A.J."/>
            <person name="Sherrier D.J."/>
            <person name="Shi R."/>
            <person name="Sims S."/>
            <person name="Singer S.R."/>
            <person name="Sinharoy S."/>
            <person name="Sterck L."/>
            <person name="Viollet A."/>
            <person name="Wang B.B."/>
            <person name="Wang K."/>
            <person name="Wang M."/>
            <person name="Wang X."/>
            <person name="Warfsmann J."/>
            <person name="Weissenbach J."/>
            <person name="White D.D."/>
            <person name="White J.D."/>
            <person name="Wiley G.B."/>
            <person name="Wincker P."/>
            <person name="Xing Y."/>
            <person name="Yang L."/>
            <person name="Yao Z."/>
            <person name="Ying F."/>
            <person name="Zhai J."/>
            <person name="Zhou L."/>
            <person name="Zuber A."/>
            <person name="Denarie J."/>
            <person name="Dixon R.A."/>
            <person name="May G.D."/>
            <person name="Schwartz D.C."/>
            <person name="Rogers J."/>
            <person name="Quetier F."/>
            <person name="Town C.D."/>
            <person name="Roe B.A."/>
        </authorList>
    </citation>
    <scope>NUCLEOTIDE SEQUENCE [LARGE SCALE GENOMIC DNA]</scope>
    <source>
        <strain evidence="2">A17</strain>
        <strain evidence="4 5">cv. Jemalong A17</strain>
    </source>
</reference>
<gene>
    <name evidence="2" type="ordered locus">MTR_1g082560</name>
    <name evidence="3" type="ORF">MtrunA17_Chr1g0191611</name>
</gene>
<proteinExistence type="predicted"/>
<evidence type="ECO:0000313" key="6">
    <source>
        <dbReference type="Proteomes" id="UP000265566"/>
    </source>
</evidence>